<name>A0A8J3HX83_9CHLR</name>
<dbReference type="GO" id="GO:0045252">
    <property type="term" value="C:oxoglutarate dehydrogenase complex"/>
    <property type="evidence" value="ECO:0007669"/>
    <property type="project" value="TreeGrafter"/>
</dbReference>
<dbReference type="InterPro" id="IPR005475">
    <property type="entry name" value="Transketolase-like_Pyr-bd"/>
</dbReference>
<protein>
    <recommendedName>
        <fullName evidence="2">oxoglutarate dehydrogenase (succinyl-transferring)</fullName>
        <ecNumber evidence="2">1.2.4.2</ecNumber>
    </recommendedName>
</protein>
<dbReference type="PANTHER" id="PTHR23152">
    <property type="entry name" value="2-OXOGLUTARATE DEHYDROGENASE"/>
    <property type="match status" value="1"/>
</dbReference>
<dbReference type="EC" id="1.2.4.2" evidence="2"/>
<evidence type="ECO:0000256" key="4">
    <source>
        <dbReference type="ARBA" id="ARBA00023052"/>
    </source>
</evidence>
<dbReference type="Pfam" id="PF00676">
    <property type="entry name" value="E1_dh"/>
    <property type="match status" value="1"/>
</dbReference>
<dbReference type="Proteomes" id="UP000612362">
    <property type="component" value="Unassembled WGS sequence"/>
</dbReference>
<dbReference type="Pfam" id="PF16870">
    <property type="entry name" value="OxoGdeHyase_C"/>
    <property type="match status" value="1"/>
</dbReference>
<dbReference type="NCBIfam" id="NF006914">
    <property type="entry name" value="PRK09404.1"/>
    <property type="match status" value="1"/>
</dbReference>
<dbReference type="GO" id="GO:0004591">
    <property type="term" value="F:oxoglutarate dehydrogenase (succinyl-transferring) activity"/>
    <property type="evidence" value="ECO:0007669"/>
    <property type="project" value="UniProtKB-EC"/>
</dbReference>
<evidence type="ECO:0000313" key="7">
    <source>
        <dbReference type="EMBL" id="GHO42533.1"/>
    </source>
</evidence>
<dbReference type="Pfam" id="PF02779">
    <property type="entry name" value="Transket_pyr"/>
    <property type="match status" value="1"/>
</dbReference>
<dbReference type="Gene3D" id="3.40.50.11610">
    <property type="entry name" value="Multifunctional 2-oxoglutarate metabolism enzyme, C-terminal domain"/>
    <property type="match status" value="1"/>
</dbReference>
<dbReference type="GO" id="GO:0030976">
    <property type="term" value="F:thiamine pyrophosphate binding"/>
    <property type="evidence" value="ECO:0007669"/>
    <property type="project" value="InterPro"/>
</dbReference>
<dbReference type="Gene3D" id="1.10.287.1150">
    <property type="entry name" value="TPP helical domain"/>
    <property type="match status" value="1"/>
</dbReference>
<dbReference type="CDD" id="cd02016">
    <property type="entry name" value="TPP_E1_OGDC_like"/>
    <property type="match status" value="1"/>
</dbReference>
<gene>
    <name evidence="7" type="ORF">KSX_06960</name>
</gene>
<dbReference type="NCBIfam" id="TIGR00239">
    <property type="entry name" value="2oxo_dh_E1"/>
    <property type="match status" value="1"/>
</dbReference>
<dbReference type="Gene3D" id="3.40.50.12470">
    <property type="match status" value="1"/>
</dbReference>
<comment type="cofactor">
    <cofactor evidence="1">
        <name>thiamine diphosphate</name>
        <dbReference type="ChEBI" id="CHEBI:58937"/>
    </cofactor>
</comment>
<dbReference type="InterPro" id="IPR031717">
    <property type="entry name" value="ODO-1/KGD_C"/>
</dbReference>
<dbReference type="SUPFAM" id="SSF52518">
    <property type="entry name" value="Thiamin diphosphate-binding fold (THDP-binding)"/>
    <property type="match status" value="2"/>
</dbReference>
<dbReference type="InterPro" id="IPR011603">
    <property type="entry name" value="2oxoglutarate_DH_E1"/>
</dbReference>
<evidence type="ECO:0000256" key="2">
    <source>
        <dbReference type="ARBA" id="ARBA00012280"/>
    </source>
</evidence>
<dbReference type="NCBIfam" id="NF008907">
    <property type="entry name" value="PRK12270.1"/>
    <property type="match status" value="1"/>
</dbReference>
<sequence length="944" mass="105614">MHDLETFYGPNAGYVLELYERYQQNPASIDEATRAIFDSWSSSEQPVTSVPSANRVVASQSQDQEHNVSHIVAAYSLAQAIRERGHLGAHLDPLGSEPPGDPALLSATYDLSDEDLAQLPPDVIGGHSAEGAANALEAINALRAMYSGSISYEFDQVKSPDERGWLRDAVGLHLYHRQPSPAEARRLLKRMTEVEAFERYLHQTFTAQKRFSIEGTDILVPMIDEIISAAVDSETRNVIIGMAHRGRLNVMAHVLEKSYAAIFSEFAHARHEEGTPLTDSFGYGWTGDVKYHLGAEHLLGEGASVDLKVILAPNPSHLEFVNPVIEGMARAEQEIRALRGSPLLDVDHTLPIQIHGDAAFPGEGVVAETLNLWHLRGYWVGGTIHIIVNNQLGFTTDPESSRSTLFASDMAKGFGIPIIHVNADDPYACLTAVRIAHAYRDRFHKDVLVDLIGYRRWGHNEGDEPAFTQPQMYEIIRSHPTVRELFAKRLDTDGVLPLDEAQSLWEEEFSLLEQAKREADNGAVKIERVEIERKQEAYPIDIQVPRLSAEQLNLYNEELLNWPKSFHPHPKLERILQRRANALGPDGGIDWGQAEALAFASILSEGTPIRLTGQDSERGTFNHRHAVLHSKQGHMTFLPLQRLSTARASFTVFNSPLSEVAPLGYEYGYSVQAPETLILWEAQYGDFSNVAQVITDQFIASGRAKWRQDSSLIMLLPHGYEGNGPDHSSARLERYLQLSAEDNWRIANCSTAAQYFHLLRLQAYLLSRYPRPLIIMTPKSLLRHPLASSRLSDLTEGSFQPVIDDPRASQKREPVRRVVLCSGKISIDLLSHESRMHNEDTAIIRVELLYPFPKRSLKKILEGYPNAKEFLWVQEEPHNMGAWAYIAPHLKKLLGENVDVRVIARPDRSSPAAGFWDIHSAEQEQLIAEAAGISIKQTGGKHVR</sequence>
<proteinExistence type="predicted"/>
<dbReference type="PANTHER" id="PTHR23152:SF4">
    <property type="entry name" value="2-OXOADIPATE DEHYDROGENASE COMPLEX COMPONENT E1"/>
    <property type="match status" value="1"/>
</dbReference>
<organism evidence="7 8">
    <name type="scientific">Ktedonospora formicarum</name>
    <dbReference type="NCBI Taxonomy" id="2778364"/>
    <lineage>
        <taxon>Bacteria</taxon>
        <taxon>Bacillati</taxon>
        <taxon>Chloroflexota</taxon>
        <taxon>Ktedonobacteria</taxon>
        <taxon>Ktedonobacterales</taxon>
        <taxon>Ktedonobacteraceae</taxon>
        <taxon>Ktedonospora</taxon>
    </lineage>
</organism>
<evidence type="ECO:0000259" key="6">
    <source>
        <dbReference type="SMART" id="SM00861"/>
    </source>
</evidence>
<evidence type="ECO:0000256" key="3">
    <source>
        <dbReference type="ARBA" id="ARBA00023002"/>
    </source>
</evidence>
<keyword evidence="3" id="KW-0560">Oxidoreductase</keyword>
<reference evidence="7" key="1">
    <citation type="submission" date="2020-10" db="EMBL/GenBank/DDBJ databases">
        <title>Taxonomic study of unclassified bacteria belonging to the class Ktedonobacteria.</title>
        <authorList>
            <person name="Yabe S."/>
            <person name="Wang C.M."/>
            <person name="Zheng Y."/>
            <person name="Sakai Y."/>
            <person name="Cavaletti L."/>
            <person name="Monciardini P."/>
            <person name="Donadio S."/>
        </authorList>
    </citation>
    <scope>NUCLEOTIDE SEQUENCE</scope>
    <source>
        <strain evidence="7">SOSP1-1</strain>
    </source>
</reference>
<comment type="caution">
    <text evidence="7">The sequence shown here is derived from an EMBL/GenBank/DDBJ whole genome shotgun (WGS) entry which is preliminary data.</text>
</comment>
<dbReference type="InterPro" id="IPR042179">
    <property type="entry name" value="KGD_C_sf"/>
</dbReference>
<feature type="domain" description="Transketolase-like pyrimidine-binding" evidence="6">
    <location>
        <begin position="589"/>
        <end position="784"/>
    </location>
</feature>
<comment type="catalytic activity">
    <reaction evidence="5">
        <text>N(6)-[(R)-lipoyl]-L-lysyl-[protein] + 2-oxoglutarate + H(+) = N(6)-[(R)-S(8)-succinyldihydrolipoyl]-L-lysyl-[protein] + CO2</text>
        <dbReference type="Rhea" id="RHEA:12188"/>
        <dbReference type="Rhea" id="RHEA-COMP:10474"/>
        <dbReference type="Rhea" id="RHEA-COMP:20092"/>
        <dbReference type="ChEBI" id="CHEBI:15378"/>
        <dbReference type="ChEBI" id="CHEBI:16526"/>
        <dbReference type="ChEBI" id="CHEBI:16810"/>
        <dbReference type="ChEBI" id="CHEBI:83099"/>
        <dbReference type="ChEBI" id="CHEBI:83120"/>
        <dbReference type="EC" id="1.2.4.2"/>
    </reaction>
</comment>
<accession>A0A8J3HX83</accession>
<dbReference type="GO" id="GO:0005829">
    <property type="term" value="C:cytosol"/>
    <property type="evidence" value="ECO:0007669"/>
    <property type="project" value="TreeGrafter"/>
</dbReference>
<dbReference type="GO" id="GO:0006099">
    <property type="term" value="P:tricarboxylic acid cycle"/>
    <property type="evidence" value="ECO:0007669"/>
    <property type="project" value="TreeGrafter"/>
</dbReference>
<evidence type="ECO:0000256" key="5">
    <source>
        <dbReference type="ARBA" id="ARBA00051911"/>
    </source>
</evidence>
<dbReference type="FunFam" id="3.40.50.970:FF:000036">
    <property type="entry name" value="2-oxoglutarate dehydrogenase E1 component"/>
    <property type="match status" value="1"/>
</dbReference>
<keyword evidence="4" id="KW-0786">Thiamine pyrophosphate</keyword>
<dbReference type="AlphaFoldDB" id="A0A8J3HX83"/>
<evidence type="ECO:0000313" key="8">
    <source>
        <dbReference type="Proteomes" id="UP000612362"/>
    </source>
</evidence>
<dbReference type="Gene3D" id="3.40.50.970">
    <property type="match status" value="1"/>
</dbReference>
<dbReference type="InterPro" id="IPR029061">
    <property type="entry name" value="THDP-binding"/>
</dbReference>
<dbReference type="FunFam" id="3.40.50.11610:FF:000002">
    <property type="entry name" value="2-oxoglutarate dehydrogenase E1 component"/>
    <property type="match status" value="1"/>
</dbReference>
<dbReference type="SMART" id="SM00861">
    <property type="entry name" value="Transket_pyr"/>
    <property type="match status" value="1"/>
</dbReference>
<evidence type="ECO:0000256" key="1">
    <source>
        <dbReference type="ARBA" id="ARBA00001964"/>
    </source>
</evidence>
<keyword evidence="8" id="KW-1185">Reference proteome</keyword>
<dbReference type="InterPro" id="IPR001017">
    <property type="entry name" value="DH_E1"/>
</dbReference>
<dbReference type="InterPro" id="IPR032106">
    <property type="entry name" value="2-oxogl_dehyd_N"/>
</dbReference>
<dbReference type="RefSeq" id="WP_220192064.1">
    <property type="nucleotide sequence ID" value="NZ_BNJF01000001.1"/>
</dbReference>
<dbReference type="PIRSF" id="PIRSF000157">
    <property type="entry name" value="Oxoglu_dh_E1"/>
    <property type="match status" value="1"/>
</dbReference>
<dbReference type="EMBL" id="BNJF01000001">
    <property type="protein sequence ID" value="GHO42533.1"/>
    <property type="molecule type" value="Genomic_DNA"/>
</dbReference>
<dbReference type="Pfam" id="PF16078">
    <property type="entry name" value="2-oxogl_dehyd_N"/>
    <property type="match status" value="1"/>
</dbReference>